<dbReference type="InterPro" id="IPR036397">
    <property type="entry name" value="RNaseH_sf"/>
</dbReference>
<evidence type="ECO:0000313" key="2">
    <source>
        <dbReference type="Proteomes" id="UP000887159"/>
    </source>
</evidence>
<gene>
    <name evidence="1" type="ORF">TNCV_1169011</name>
</gene>
<evidence type="ECO:0000313" key="1">
    <source>
        <dbReference type="EMBL" id="GFY21757.1"/>
    </source>
</evidence>
<dbReference type="GO" id="GO:0003676">
    <property type="term" value="F:nucleic acid binding"/>
    <property type="evidence" value="ECO:0007669"/>
    <property type="project" value="InterPro"/>
</dbReference>
<protein>
    <submittedName>
        <fullName evidence="1">Uncharacterized protein</fullName>
    </submittedName>
</protein>
<keyword evidence="2" id="KW-1185">Reference proteome</keyword>
<proteinExistence type="predicted"/>
<accession>A0A8X6VK53</accession>
<name>A0A8X6VK53_TRICX</name>
<dbReference type="AlphaFoldDB" id="A0A8X6VK53"/>
<dbReference type="EMBL" id="BMAU01021358">
    <property type="protein sequence ID" value="GFY21757.1"/>
    <property type="molecule type" value="Genomic_DNA"/>
</dbReference>
<sequence>MLVHVKSVEAQSPPVDIVWKSEEDVSCSGVGILNRGHVIQEVMVTDSSPGTTEDPPCRADRSTLHLSNSLPLVWCHEPTITGSAYPDAPQLWLFPQLKESVPDNFIWQRDGAPPHWYLSIRDCLNITVLDQWILRKGPHDTACFAWPPRSPDLTPCDFYLWGFVKDCVYVPPLPNDLPGLRYKIEAAVARITSEILNKV</sequence>
<dbReference type="PANTHER" id="PTHR47326:SF1">
    <property type="entry name" value="HTH PSQ-TYPE DOMAIN-CONTAINING PROTEIN"/>
    <property type="match status" value="1"/>
</dbReference>
<dbReference type="Gene3D" id="3.30.420.10">
    <property type="entry name" value="Ribonuclease H-like superfamily/Ribonuclease H"/>
    <property type="match status" value="1"/>
</dbReference>
<organism evidence="1 2">
    <name type="scientific">Trichonephila clavipes</name>
    <name type="common">Golden silk orbweaver</name>
    <name type="synonym">Nephila clavipes</name>
    <dbReference type="NCBI Taxonomy" id="2585209"/>
    <lineage>
        <taxon>Eukaryota</taxon>
        <taxon>Metazoa</taxon>
        <taxon>Ecdysozoa</taxon>
        <taxon>Arthropoda</taxon>
        <taxon>Chelicerata</taxon>
        <taxon>Arachnida</taxon>
        <taxon>Araneae</taxon>
        <taxon>Araneomorphae</taxon>
        <taxon>Entelegynae</taxon>
        <taxon>Araneoidea</taxon>
        <taxon>Nephilidae</taxon>
        <taxon>Trichonephila</taxon>
    </lineage>
</organism>
<dbReference type="PANTHER" id="PTHR47326">
    <property type="entry name" value="TRANSPOSABLE ELEMENT TC3 TRANSPOSASE-LIKE PROTEIN"/>
    <property type="match status" value="1"/>
</dbReference>
<dbReference type="Proteomes" id="UP000887159">
    <property type="component" value="Unassembled WGS sequence"/>
</dbReference>
<reference evidence="1" key="1">
    <citation type="submission" date="2020-08" db="EMBL/GenBank/DDBJ databases">
        <title>Multicomponent nature underlies the extraordinary mechanical properties of spider dragline silk.</title>
        <authorList>
            <person name="Kono N."/>
            <person name="Nakamura H."/>
            <person name="Mori M."/>
            <person name="Yoshida Y."/>
            <person name="Ohtoshi R."/>
            <person name="Malay A.D."/>
            <person name="Moran D.A.P."/>
            <person name="Tomita M."/>
            <person name="Numata K."/>
            <person name="Arakawa K."/>
        </authorList>
    </citation>
    <scope>NUCLEOTIDE SEQUENCE</scope>
</reference>
<comment type="caution">
    <text evidence="1">The sequence shown here is derived from an EMBL/GenBank/DDBJ whole genome shotgun (WGS) entry which is preliminary data.</text>
</comment>